<dbReference type="EMBL" id="CP150886">
    <property type="protein sequence ID" value="WZB88255.1"/>
    <property type="molecule type" value="Genomic_DNA"/>
</dbReference>
<proteinExistence type="predicted"/>
<reference evidence="2 3" key="1">
    <citation type="submission" date="2024-04" db="EMBL/GenBank/DDBJ databases">
        <title>Okeanomitos corallinicola gen. &amp; sp. nov. (Nostocales, Cyanobacteria), a new toxic marine heterocyst-forming cyanobacterium from a coral reef.</title>
        <authorList>
            <person name="Li H."/>
            <person name="Li R."/>
            <person name="Kang J."/>
            <person name="Hii K.S."/>
            <person name="Mohamed H.F."/>
            <person name="Xu X."/>
            <person name="Luo Z."/>
        </authorList>
    </citation>
    <scope>NUCLEOTIDE SEQUENCE [LARGE SCALE GENOMIC DNA]</scope>
    <source>
        <strain evidence="2 3">TIOX110</strain>
    </source>
</reference>
<dbReference type="RefSeq" id="WP_353931163.1">
    <property type="nucleotide sequence ID" value="NZ_CP150886.1"/>
</dbReference>
<dbReference type="Proteomes" id="UP001483337">
    <property type="component" value="Chromosome"/>
</dbReference>
<accession>A0ABZ2UXJ5</accession>
<evidence type="ECO:0000313" key="2">
    <source>
        <dbReference type="EMBL" id="WZB88255.1"/>
    </source>
</evidence>
<feature type="region of interest" description="Disordered" evidence="1">
    <location>
        <begin position="242"/>
        <end position="276"/>
    </location>
</feature>
<gene>
    <name evidence="2" type="ORF">WJM97_00690</name>
</gene>
<name>A0ABZ2UXJ5_9CYAN</name>
<evidence type="ECO:0000256" key="1">
    <source>
        <dbReference type="SAM" id="MobiDB-lite"/>
    </source>
</evidence>
<protein>
    <submittedName>
        <fullName evidence="2">Uncharacterized protein</fullName>
    </submittedName>
</protein>
<evidence type="ECO:0000313" key="3">
    <source>
        <dbReference type="Proteomes" id="UP001483337"/>
    </source>
</evidence>
<sequence length="428" mass="50987">MSHNNSLTSFCKQLLTVTSLSVITAVSIPSQAFSLTTEIAEIKDKSVSVQELQNNSATSFLSGETSELLLAKKDKDKYKDRDYKDRKGKKRSSKKHRQKDWDCDFTVGRLLNSNNKSLVLYLDILQKPETKYANVVYQVYAKKKNTWKAVYTSTGSRLIKKYGAKYRLEPEIIEFKKLGIKDKDFDKTDLKFVAQIRYDYQNRRDERFVIEDTWNYDYITEYTNVSQVTEVNYTEVNEREGSYRRDDRYERRDDDRYERRDDDRYERRDDDKYERREVKDKGKKRYSYKAYKDKDWDCEFKLGKLVNTNKKAFVVYLDIFNKPATKYANVVYVLYARQNNRWVQVHTSTGARLIKQKGKKHYLNPEVIEFSKLRLGNINLSKSDLKFVTEIRYDTETRREQRVVVENTWNYSSISEISSVRELDVVEY</sequence>
<keyword evidence="3" id="KW-1185">Reference proteome</keyword>
<organism evidence="2 3">
    <name type="scientific">Okeanomitos corallinicola TIOX110</name>
    <dbReference type="NCBI Taxonomy" id="3133117"/>
    <lineage>
        <taxon>Bacteria</taxon>
        <taxon>Bacillati</taxon>
        <taxon>Cyanobacteriota</taxon>
        <taxon>Cyanophyceae</taxon>
        <taxon>Nostocales</taxon>
        <taxon>Aphanizomenonaceae</taxon>
        <taxon>Okeanomitos</taxon>
    </lineage>
</organism>